<keyword evidence="6" id="KW-0269">Exonuclease</keyword>
<comment type="catalytic activity">
    <reaction evidence="1">
        <text>Exonucleolytic cleavage in the 3'- to 5'-direction to yield nucleoside 5'-phosphates.</text>
        <dbReference type="EC" id="3.1.13.1"/>
    </reaction>
</comment>
<evidence type="ECO:0000256" key="1">
    <source>
        <dbReference type="ARBA" id="ARBA00001849"/>
    </source>
</evidence>
<reference evidence="9 10" key="1">
    <citation type="journal article" date="2016" name="Nat. Commun.">
        <title>Thousands of microbial genomes shed light on interconnected biogeochemical processes in an aquifer system.</title>
        <authorList>
            <person name="Anantharaman K."/>
            <person name="Brown C.T."/>
            <person name="Hug L.A."/>
            <person name="Sharon I."/>
            <person name="Castelle C.J."/>
            <person name="Probst A.J."/>
            <person name="Thomas B.C."/>
            <person name="Singh A."/>
            <person name="Wilkins M.J."/>
            <person name="Karaoz U."/>
            <person name="Brodie E.L."/>
            <person name="Williams K.H."/>
            <person name="Hubbard S.S."/>
            <person name="Banfield J.F."/>
        </authorList>
    </citation>
    <scope>NUCLEOTIDE SEQUENCE [LARGE SCALE GENOMIC DNA]</scope>
</reference>
<dbReference type="InterPro" id="IPR004476">
    <property type="entry name" value="RNase_II/RNase_R"/>
</dbReference>
<organism evidence="9 10">
    <name type="scientific">Candidatus Vogelbacteria bacterium RIFOXYD2_FULL_44_9</name>
    <dbReference type="NCBI Taxonomy" id="1802441"/>
    <lineage>
        <taxon>Bacteria</taxon>
        <taxon>Candidatus Vogeliibacteriota</taxon>
    </lineage>
</organism>
<dbReference type="NCBIfam" id="TIGR00358">
    <property type="entry name" value="3_prime_RNase"/>
    <property type="match status" value="1"/>
</dbReference>
<dbReference type="EC" id="3.1.13.1" evidence="2"/>
<name>A0A1G2QKB6_9BACT</name>
<gene>
    <name evidence="9" type="ORF">A2556_03085</name>
</gene>
<evidence type="ECO:0000256" key="7">
    <source>
        <dbReference type="ARBA" id="ARBA00022884"/>
    </source>
</evidence>
<dbReference type="GO" id="GO:0003723">
    <property type="term" value="F:RNA binding"/>
    <property type="evidence" value="ECO:0007669"/>
    <property type="project" value="UniProtKB-KW"/>
</dbReference>
<dbReference type="InterPro" id="IPR050180">
    <property type="entry name" value="RNR_Ribonuclease"/>
</dbReference>
<dbReference type="PANTHER" id="PTHR23355">
    <property type="entry name" value="RIBONUCLEASE"/>
    <property type="match status" value="1"/>
</dbReference>
<dbReference type="PANTHER" id="PTHR23355:SF9">
    <property type="entry name" value="DIS3-LIKE EXONUCLEASE 2"/>
    <property type="match status" value="1"/>
</dbReference>
<dbReference type="InterPro" id="IPR003029">
    <property type="entry name" value="S1_domain"/>
</dbReference>
<dbReference type="Pfam" id="PF00773">
    <property type="entry name" value="RNB"/>
    <property type="match status" value="1"/>
</dbReference>
<feature type="domain" description="S1 motif" evidence="8">
    <location>
        <begin position="437"/>
        <end position="518"/>
    </location>
</feature>
<evidence type="ECO:0000256" key="3">
    <source>
        <dbReference type="ARBA" id="ARBA00022490"/>
    </source>
</evidence>
<dbReference type="AlphaFoldDB" id="A0A1G2QKB6"/>
<evidence type="ECO:0000256" key="4">
    <source>
        <dbReference type="ARBA" id="ARBA00022722"/>
    </source>
</evidence>
<dbReference type="Gene3D" id="2.40.50.140">
    <property type="entry name" value="Nucleic acid-binding proteins"/>
    <property type="match status" value="1"/>
</dbReference>
<keyword evidence="3" id="KW-0963">Cytoplasm</keyword>
<dbReference type="GO" id="GO:0008859">
    <property type="term" value="F:exoribonuclease II activity"/>
    <property type="evidence" value="ECO:0007669"/>
    <property type="project" value="UniProtKB-EC"/>
</dbReference>
<comment type="caution">
    <text evidence="9">The sequence shown here is derived from an EMBL/GenBank/DDBJ whole genome shotgun (WGS) entry which is preliminary data.</text>
</comment>
<keyword evidence="7" id="KW-0694">RNA-binding</keyword>
<dbReference type="GO" id="GO:0005829">
    <property type="term" value="C:cytosol"/>
    <property type="evidence" value="ECO:0007669"/>
    <property type="project" value="TreeGrafter"/>
</dbReference>
<keyword evidence="5" id="KW-0378">Hydrolase</keyword>
<keyword evidence="4" id="KW-0540">Nuclease</keyword>
<dbReference type="SMART" id="SM00316">
    <property type="entry name" value="S1"/>
    <property type="match status" value="1"/>
</dbReference>
<dbReference type="PROSITE" id="PS50126">
    <property type="entry name" value="S1"/>
    <property type="match status" value="1"/>
</dbReference>
<evidence type="ECO:0000313" key="9">
    <source>
        <dbReference type="EMBL" id="OHA60898.1"/>
    </source>
</evidence>
<dbReference type="EMBL" id="MHTM01000043">
    <property type="protein sequence ID" value="OHA60898.1"/>
    <property type="molecule type" value="Genomic_DNA"/>
</dbReference>
<evidence type="ECO:0000259" key="8">
    <source>
        <dbReference type="PROSITE" id="PS50126"/>
    </source>
</evidence>
<dbReference type="Proteomes" id="UP000177140">
    <property type="component" value="Unassembled WGS sequence"/>
</dbReference>
<dbReference type="InterPro" id="IPR012340">
    <property type="entry name" value="NA-bd_OB-fold"/>
</dbReference>
<dbReference type="SUPFAM" id="SSF50249">
    <property type="entry name" value="Nucleic acid-binding proteins"/>
    <property type="match status" value="2"/>
</dbReference>
<dbReference type="InterPro" id="IPR001900">
    <property type="entry name" value="RNase_II/R"/>
</dbReference>
<dbReference type="SMART" id="SM00955">
    <property type="entry name" value="RNB"/>
    <property type="match status" value="1"/>
</dbReference>
<accession>A0A1G2QKB6</accession>
<proteinExistence type="predicted"/>
<protein>
    <recommendedName>
        <fullName evidence="2">exoribonuclease II</fullName>
        <ecNumber evidence="2">3.1.13.1</ecNumber>
    </recommendedName>
</protein>
<dbReference type="CDD" id="cd04471">
    <property type="entry name" value="S1_RNase_R"/>
    <property type="match status" value="1"/>
</dbReference>
<sequence>MTKYQKSRRPDSRPGQAKIVKGSAFTKIALPPLPKTTFPDKVLEEAQKIAQNSLKNWSEEIHQRKDFRDITTLTIDPIRAKDFDDALSIRQLAHGRFEIGVHIADVSHYVVDGGIIDKEARKRATSVYFVDRVIPMLPEILSNDLCSLMPGVERLAFSAVFTLNQNAEIESEWFGRTVIKSDRRFSYEEVDEILERGRGDYFIELRTLDALAKKLDENRKEAGALSFADREIEFVLGSDGQPEKIYRLELTRSHKLVEDFMLLANRRVAEFASKYNKNRDGHFIYRIHDLPDQDKLLELALFLKPLGYDLEVRDKKVTTSAIKKLLANASGSPEEAIINRATIQSMSRAIYSLNNIGHYGLAFAHYPHFTSPIRRYPDLMVHRFMATYLAGKQPTDKQLEACAEQVIHSSLMERSAAEAERESRKLKIAEYFAQHVGEEFDGVIAGVTEFGLFVEDKATGGEGLVRVSELGDDYYEFLPRKFALIGRRHKKQYRLGDSVRARIKKVNPKKGWVDLELI</sequence>
<dbReference type="GO" id="GO:0006402">
    <property type="term" value="P:mRNA catabolic process"/>
    <property type="evidence" value="ECO:0007669"/>
    <property type="project" value="TreeGrafter"/>
</dbReference>
<dbReference type="Pfam" id="PF00575">
    <property type="entry name" value="S1"/>
    <property type="match status" value="1"/>
</dbReference>
<evidence type="ECO:0000256" key="6">
    <source>
        <dbReference type="ARBA" id="ARBA00022839"/>
    </source>
</evidence>
<evidence type="ECO:0000313" key="10">
    <source>
        <dbReference type="Proteomes" id="UP000177140"/>
    </source>
</evidence>
<evidence type="ECO:0000256" key="5">
    <source>
        <dbReference type="ARBA" id="ARBA00022801"/>
    </source>
</evidence>
<evidence type="ECO:0000256" key="2">
    <source>
        <dbReference type="ARBA" id="ARBA00012163"/>
    </source>
</evidence>